<keyword evidence="3" id="KW-0813">Transport</keyword>
<feature type="transmembrane region" description="Helical" evidence="7">
    <location>
        <begin position="494"/>
        <end position="520"/>
    </location>
</feature>
<evidence type="ECO:0000256" key="2">
    <source>
        <dbReference type="ARBA" id="ARBA00005814"/>
    </source>
</evidence>
<dbReference type="InterPro" id="IPR003593">
    <property type="entry name" value="AAA+_ATPase"/>
</dbReference>
<evidence type="ECO:0000313" key="10">
    <source>
        <dbReference type="Proteomes" id="UP000708208"/>
    </source>
</evidence>
<feature type="transmembrane region" description="Helical" evidence="7">
    <location>
        <begin position="420"/>
        <end position="437"/>
    </location>
</feature>
<proteinExistence type="inferred from homology"/>
<evidence type="ECO:0000256" key="1">
    <source>
        <dbReference type="ARBA" id="ARBA00004141"/>
    </source>
</evidence>
<dbReference type="InterPro" id="IPR017871">
    <property type="entry name" value="ABC_transporter-like_CS"/>
</dbReference>
<dbReference type="Pfam" id="PF00005">
    <property type="entry name" value="ABC_tran"/>
    <property type="match status" value="1"/>
</dbReference>
<dbReference type="Proteomes" id="UP000708208">
    <property type="component" value="Unassembled WGS sequence"/>
</dbReference>
<dbReference type="GO" id="GO:0005886">
    <property type="term" value="C:plasma membrane"/>
    <property type="evidence" value="ECO:0007669"/>
    <property type="project" value="TreeGrafter"/>
</dbReference>
<feature type="transmembrane region" description="Helical" evidence="7">
    <location>
        <begin position="453"/>
        <end position="474"/>
    </location>
</feature>
<feature type="transmembrane region" description="Helical" evidence="7">
    <location>
        <begin position="526"/>
        <end position="543"/>
    </location>
</feature>
<sequence>MTTNKPSVPMADLSQDKMKEDLALQMQLQNAKSLSQFLRKMSAMSNGAGGDTNVVSYARKMLVSHLPHHPPVALEFNDLNFSIREPNRKYGGLGPYMSKQQKSILKDVSGIFKPGELTAIMGPSGAGKSTLMNILAGYKNYNVQVLEAMRYAAQLKLPRKTTKAQKELAITEILDIIGLTDCKDVKTSSVSGGQRKRLAIALELVNNPPVMFFDEPTSGLDSASCYSCVALLKALAQGGRTIIATIHQPSARIFEQFDSLYLLAEGKCLFRGPVRSLVPFMGRQGLQCPPYHNPADFAIEAASGDYGEQWIGMLAKATALSTDSESSGLANDCSGSENASEVVDASTLTSRKMSGFKLGDKDDKDAVVTLMPPMEPDEDTTGSLGSIDGDCRCGRFWNQFITLYKRSFICIMRDTMMTRIRFASVVLVGLLIGAIYHDAGSHATKCFNNAGNLFFGILFLVFSAMMSTLLTFPLERGVLIREHLNCWYSLKSYFFARTLADLPFQIFFPTLYVTITYFMTEQPLEFFRFSIVCGMLILVSLVAQSIGLLIGAACAIQSTLTAVYGYDRGNLLCSDPYCHFKNPKKFLETLDAVDISVTEQATILLTILIVLRFLTYWALRLRIMAERI</sequence>
<dbReference type="InterPro" id="IPR003439">
    <property type="entry name" value="ABC_transporter-like_ATP-bd"/>
</dbReference>
<keyword evidence="4 7" id="KW-0812">Transmembrane</keyword>
<evidence type="ECO:0000259" key="8">
    <source>
        <dbReference type="PROSITE" id="PS50893"/>
    </source>
</evidence>
<evidence type="ECO:0000256" key="3">
    <source>
        <dbReference type="ARBA" id="ARBA00022448"/>
    </source>
</evidence>
<dbReference type="GO" id="GO:0005524">
    <property type="term" value="F:ATP binding"/>
    <property type="evidence" value="ECO:0007669"/>
    <property type="project" value="InterPro"/>
</dbReference>
<dbReference type="GO" id="GO:0140359">
    <property type="term" value="F:ABC-type transporter activity"/>
    <property type="evidence" value="ECO:0007669"/>
    <property type="project" value="InterPro"/>
</dbReference>
<comment type="similarity">
    <text evidence="2">Belongs to the ABC transporter superfamily. ABCG family. Eye pigment precursor importer (TC 3.A.1.204) subfamily.</text>
</comment>
<evidence type="ECO:0000256" key="4">
    <source>
        <dbReference type="ARBA" id="ARBA00022692"/>
    </source>
</evidence>
<feature type="transmembrane region" description="Helical" evidence="7">
    <location>
        <begin position="601"/>
        <end position="619"/>
    </location>
</feature>
<dbReference type="Pfam" id="PF01061">
    <property type="entry name" value="ABC2_membrane"/>
    <property type="match status" value="1"/>
</dbReference>
<evidence type="ECO:0000256" key="6">
    <source>
        <dbReference type="ARBA" id="ARBA00023136"/>
    </source>
</evidence>
<comment type="caution">
    <text evidence="9">The sequence shown here is derived from an EMBL/GenBank/DDBJ whole genome shotgun (WGS) entry which is preliminary data.</text>
</comment>
<comment type="subcellular location">
    <subcellularLocation>
        <location evidence="1">Membrane</location>
        <topology evidence="1">Multi-pass membrane protein</topology>
    </subcellularLocation>
</comment>
<dbReference type="InterPro" id="IPR050352">
    <property type="entry name" value="ABCG_transporters"/>
</dbReference>
<dbReference type="PROSITE" id="PS50893">
    <property type="entry name" value="ABC_TRANSPORTER_2"/>
    <property type="match status" value="1"/>
</dbReference>
<accession>A0A8J2MGN9</accession>
<protein>
    <recommendedName>
        <fullName evidence="8">ABC transporter domain-containing protein</fullName>
    </recommendedName>
</protein>
<evidence type="ECO:0000313" key="9">
    <source>
        <dbReference type="EMBL" id="CAG7838161.1"/>
    </source>
</evidence>
<feature type="domain" description="ABC transporter" evidence="8">
    <location>
        <begin position="74"/>
        <end position="290"/>
    </location>
</feature>
<gene>
    <name evidence="9" type="ORF">AFUS01_LOCUS47156</name>
</gene>
<dbReference type="OrthoDB" id="66620at2759"/>
<dbReference type="GO" id="GO:0016887">
    <property type="term" value="F:ATP hydrolysis activity"/>
    <property type="evidence" value="ECO:0007669"/>
    <property type="project" value="InterPro"/>
</dbReference>
<name>A0A8J2MGN9_9HEXA</name>
<organism evidence="9 10">
    <name type="scientific">Allacma fusca</name>
    <dbReference type="NCBI Taxonomy" id="39272"/>
    <lineage>
        <taxon>Eukaryota</taxon>
        <taxon>Metazoa</taxon>
        <taxon>Ecdysozoa</taxon>
        <taxon>Arthropoda</taxon>
        <taxon>Hexapoda</taxon>
        <taxon>Collembola</taxon>
        <taxon>Symphypleona</taxon>
        <taxon>Sminthuridae</taxon>
        <taxon>Allacma</taxon>
    </lineage>
</organism>
<keyword evidence="6 7" id="KW-0472">Membrane</keyword>
<dbReference type="PANTHER" id="PTHR48041">
    <property type="entry name" value="ABC TRANSPORTER G FAMILY MEMBER 28"/>
    <property type="match status" value="1"/>
</dbReference>
<dbReference type="AlphaFoldDB" id="A0A8J2MGN9"/>
<keyword evidence="5 7" id="KW-1133">Transmembrane helix</keyword>
<dbReference type="SMART" id="SM00382">
    <property type="entry name" value="AAA"/>
    <property type="match status" value="1"/>
</dbReference>
<keyword evidence="10" id="KW-1185">Reference proteome</keyword>
<dbReference type="PROSITE" id="PS00211">
    <property type="entry name" value="ABC_TRANSPORTER_1"/>
    <property type="match status" value="1"/>
</dbReference>
<reference evidence="9" key="1">
    <citation type="submission" date="2021-06" db="EMBL/GenBank/DDBJ databases">
        <authorList>
            <person name="Hodson N. C."/>
            <person name="Mongue J. A."/>
            <person name="Jaron S. K."/>
        </authorList>
    </citation>
    <scope>NUCLEOTIDE SEQUENCE</scope>
</reference>
<evidence type="ECO:0000256" key="7">
    <source>
        <dbReference type="SAM" id="Phobius"/>
    </source>
</evidence>
<dbReference type="InterPro" id="IPR013525">
    <property type="entry name" value="ABC2_TM"/>
</dbReference>
<dbReference type="EMBL" id="CAJVCH010571653">
    <property type="protein sequence ID" value="CAG7838161.1"/>
    <property type="molecule type" value="Genomic_DNA"/>
</dbReference>
<dbReference type="PANTHER" id="PTHR48041:SF78">
    <property type="entry name" value="ABC TRANSPORTER EXPRESSED IN TRACHEA, ISOFORM A"/>
    <property type="match status" value="1"/>
</dbReference>
<evidence type="ECO:0000256" key="5">
    <source>
        <dbReference type="ARBA" id="ARBA00022989"/>
    </source>
</evidence>